<keyword evidence="2" id="KW-1185">Reference proteome</keyword>
<evidence type="ECO:0000313" key="1">
    <source>
        <dbReference type="EMBL" id="TFK62133.1"/>
    </source>
</evidence>
<evidence type="ECO:0000313" key="2">
    <source>
        <dbReference type="Proteomes" id="UP000308600"/>
    </source>
</evidence>
<protein>
    <submittedName>
        <fullName evidence="1">Uncharacterized protein</fullName>
    </submittedName>
</protein>
<organism evidence="1 2">
    <name type="scientific">Pluteus cervinus</name>
    <dbReference type="NCBI Taxonomy" id="181527"/>
    <lineage>
        <taxon>Eukaryota</taxon>
        <taxon>Fungi</taxon>
        <taxon>Dikarya</taxon>
        <taxon>Basidiomycota</taxon>
        <taxon>Agaricomycotina</taxon>
        <taxon>Agaricomycetes</taxon>
        <taxon>Agaricomycetidae</taxon>
        <taxon>Agaricales</taxon>
        <taxon>Pluteineae</taxon>
        <taxon>Pluteaceae</taxon>
        <taxon>Pluteus</taxon>
    </lineage>
</organism>
<reference evidence="1 2" key="1">
    <citation type="journal article" date="2019" name="Nat. Ecol. Evol.">
        <title>Megaphylogeny resolves global patterns of mushroom evolution.</title>
        <authorList>
            <person name="Varga T."/>
            <person name="Krizsan K."/>
            <person name="Foldi C."/>
            <person name="Dima B."/>
            <person name="Sanchez-Garcia M."/>
            <person name="Sanchez-Ramirez S."/>
            <person name="Szollosi G.J."/>
            <person name="Szarkandi J.G."/>
            <person name="Papp V."/>
            <person name="Albert L."/>
            <person name="Andreopoulos W."/>
            <person name="Angelini C."/>
            <person name="Antonin V."/>
            <person name="Barry K.W."/>
            <person name="Bougher N.L."/>
            <person name="Buchanan P."/>
            <person name="Buyck B."/>
            <person name="Bense V."/>
            <person name="Catcheside P."/>
            <person name="Chovatia M."/>
            <person name="Cooper J."/>
            <person name="Damon W."/>
            <person name="Desjardin D."/>
            <person name="Finy P."/>
            <person name="Geml J."/>
            <person name="Haridas S."/>
            <person name="Hughes K."/>
            <person name="Justo A."/>
            <person name="Karasinski D."/>
            <person name="Kautmanova I."/>
            <person name="Kiss B."/>
            <person name="Kocsube S."/>
            <person name="Kotiranta H."/>
            <person name="LaButti K.M."/>
            <person name="Lechner B.E."/>
            <person name="Liimatainen K."/>
            <person name="Lipzen A."/>
            <person name="Lukacs Z."/>
            <person name="Mihaltcheva S."/>
            <person name="Morgado L.N."/>
            <person name="Niskanen T."/>
            <person name="Noordeloos M.E."/>
            <person name="Ohm R.A."/>
            <person name="Ortiz-Santana B."/>
            <person name="Ovrebo C."/>
            <person name="Racz N."/>
            <person name="Riley R."/>
            <person name="Savchenko A."/>
            <person name="Shiryaev A."/>
            <person name="Soop K."/>
            <person name="Spirin V."/>
            <person name="Szebenyi C."/>
            <person name="Tomsovsky M."/>
            <person name="Tulloss R.E."/>
            <person name="Uehling J."/>
            <person name="Grigoriev I.V."/>
            <person name="Vagvolgyi C."/>
            <person name="Papp T."/>
            <person name="Martin F.M."/>
            <person name="Miettinen O."/>
            <person name="Hibbett D.S."/>
            <person name="Nagy L.G."/>
        </authorList>
    </citation>
    <scope>NUCLEOTIDE SEQUENCE [LARGE SCALE GENOMIC DNA]</scope>
    <source>
        <strain evidence="1 2">NL-1719</strain>
    </source>
</reference>
<sequence>MPLSSNGKTYVFERYSTEYDFLMPYVPGYILACDTKQIGKKLGDKKKWVRDNALTPFFDKFYPDEATRPSAKTVRESMARWFINRQQAGDTASSPAEHVQSSPPPPTNGFQQFKSKNSTEIMDQANQILAETDDNTLTMFSAYNKSAKTMYDNIDDSTKSEFQARAARLNAERKLPPAKEIILKNQGRAAQIVGEYQNKACSWDWGGIGDAFLSTMMILRKPDGSYTTTNITSVTDGGSGEVEPFVIPSQHYSGLKEYAVGYAKRNLPPYIAITTEPSGTGSGTDGDSLLDTAPEGTADQGGTIPPSTTSPNTTQLSSHAASSQTAPAPPTKDTPSPPRKNIQGRSSTSPKKLQTTLDFSPGFVVNQTNPSSAPQVALDNPSITVPQTTTDGRSILPSATVTVSTSPLTSASTSPEPESQPPPTPITPTPPVRAGKKRKSGPGNPNTAPKKQRIQQPVDSTKPNNRTHRSPSKRVDLRLKAMKKKDN</sequence>
<proteinExistence type="predicted"/>
<accession>A0ACD3A8F4</accession>
<dbReference type="EMBL" id="ML208603">
    <property type="protein sequence ID" value="TFK62133.1"/>
    <property type="molecule type" value="Genomic_DNA"/>
</dbReference>
<name>A0ACD3A8F4_9AGAR</name>
<dbReference type="Proteomes" id="UP000308600">
    <property type="component" value="Unassembled WGS sequence"/>
</dbReference>
<gene>
    <name evidence="1" type="ORF">BDN72DRAFT_863061</name>
</gene>